<dbReference type="InterPro" id="IPR011711">
    <property type="entry name" value="GntR_C"/>
</dbReference>
<gene>
    <name evidence="5" type="ORF">SAMN04489742_1144</name>
</gene>
<dbReference type="GO" id="GO:0003677">
    <property type="term" value="F:DNA binding"/>
    <property type="evidence" value="ECO:0007669"/>
    <property type="project" value="UniProtKB-KW"/>
</dbReference>
<dbReference type="InterPro" id="IPR008920">
    <property type="entry name" value="TF_FadR/GntR_C"/>
</dbReference>
<dbReference type="AlphaFoldDB" id="A0A1H1AY87"/>
<organism evidence="5 6">
    <name type="scientific">Crystallibacter crystallopoietes</name>
    <dbReference type="NCBI Taxonomy" id="37928"/>
    <lineage>
        <taxon>Bacteria</taxon>
        <taxon>Bacillati</taxon>
        <taxon>Actinomycetota</taxon>
        <taxon>Actinomycetes</taxon>
        <taxon>Micrococcales</taxon>
        <taxon>Micrococcaceae</taxon>
        <taxon>Crystallibacter</taxon>
    </lineage>
</organism>
<evidence type="ECO:0000256" key="3">
    <source>
        <dbReference type="ARBA" id="ARBA00023163"/>
    </source>
</evidence>
<sequence length="257" mass="27406">MPCKACPAACSCEDEAVTSKIAKPAPRAYEAVLQSIEAELRSGALKLGDQLPGERTLAEKHGLSRASVRDAIRILDVLGVVRTSTGSGPNAGAVIISQPASGLAAALRLHVATRQLTVGEIVQTRILLETGAAEAATVDPEDEATRAKLDEAAGLLELMDDPELARADFHALDARFHVLLSSLAGNAVIEAMMESLRLSISDYVAESIRSDEAWEPVADVLRTQHHGILAAVSAGEGKRASQLLREHIEWFYAETQR</sequence>
<keyword evidence="6" id="KW-1185">Reference proteome</keyword>
<dbReference type="PROSITE" id="PS50949">
    <property type="entry name" value="HTH_GNTR"/>
    <property type="match status" value="1"/>
</dbReference>
<dbReference type="SMART" id="SM00345">
    <property type="entry name" value="HTH_GNTR"/>
    <property type="match status" value="1"/>
</dbReference>
<evidence type="ECO:0000256" key="2">
    <source>
        <dbReference type="ARBA" id="ARBA00023125"/>
    </source>
</evidence>
<dbReference type="PRINTS" id="PR00035">
    <property type="entry name" value="HTHGNTR"/>
</dbReference>
<dbReference type="PANTHER" id="PTHR43537:SF49">
    <property type="entry name" value="TRANSCRIPTIONAL REGULATORY PROTEIN"/>
    <property type="match status" value="1"/>
</dbReference>
<keyword evidence="2 5" id="KW-0238">DNA-binding</keyword>
<dbReference type="Gene3D" id="1.20.120.530">
    <property type="entry name" value="GntR ligand-binding domain-like"/>
    <property type="match status" value="1"/>
</dbReference>
<name>A0A1H1AY87_9MICC</name>
<dbReference type="InterPro" id="IPR036390">
    <property type="entry name" value="WH_DNA-bd_sf"/>
</dbReference>
<dbReference type="InterPro" id="IPR036388">
    <property type="entry name" value="WH-like_DNA-bd_sf"/>
</dbReference>
<dbReference type="Proteomes" id="UP000181917">
    <property type="component" value="Unassembled WGS sequence"/>
</dbReference>
<evidence type="ECO:0000313" key="6">
    <source>
        <dbReference type="Proteomes" id="UP000181917"/>
    </source>
</evidence>
<dbReference type="Pfam" id="PF07729">
    <property type="entry name" value="FCD"/>
    <property type="match status" value="1"/>
</dbReference>
<evidence type="ECO:0000256" key="1">
    <source>
        <dbReference type="ARBA" id="ARBA00023015"/>
    </source>
</evidence>
<evidence type="ECO:0000259" key="4">
    <source>
        <dbReference type="PROSITE" id="PS50949"/>
    </source>
</evidence>
<accession>A0A1H1AY87</accession>
<dbReference type="EMBL" id="FNKH01000002">
    <property type="protein sequence ID" value="SDQ44603.1"/>
    <property type="molecule type" value="Genomic_DNA"/>
</dbReference>
<dbReference type="STRING" id="37928.SAMN04489742_1144"/>
<dbReference type="Gene3D" id="1.10.10.10">
    <property type="entry name" value="Winged helix-like DNA-binding domain superfamily/Winged helix DNA-binding domain"/>
    <property type="match status" value="1"/>
</dbReference>
<keyword evidence="1" id="KW-0805">Transcription regulation</keyword>
<dbReference type="CDD" id="cd07377">
    <property type="entry name" value="WHTH_GntR"/>
    <property type="match status" value="1"/>
</dbReference>
<feature type="domain" description="HTH gntR-type" evidence="4">
    <location>
        <begin position="26"/>
        <end position="98"/>
    </location>
</feature>
<dbReference type="OrthoDB" id="3567645at2"/>
<dbReference type="SUPFAM" id="SSF46785">
    <property type="entry name" value="Winged helix' DNA-binding domain"/>
    <property type="match status" value="1"/>
</dbReference>
<dbReference type="GO" id="GO:0003700">
    <property type="term" value="F:DNA-binding transcription factor activity"/>
    <property type="evidence" value="ECO:0007669"/>
    <property type="project" value="InterPro"/>
</dbReference>
<dbReference type="PANTHER" id="PTHR43537">
    <property type="entry name" value="TRANSCRIPTIONAL REGULATOR, GNTR FAMILY"/>
    <property type="match status" value="1"/>
</dbReference>
<proteinExistence type="predicted"/>
<reference evidence="5 6" key="1">
    <citation type="submission" date="2016-10" db="EMBL/GenBank/DDBJ databases">
        <authorList>
            <person name="de Groot N.N."/>
        </authorList>
    </citation>
    <scope>NUCLEOTIDE SEQUENCE [LARGE SCALE GENOMIC DNA]</scope>
    <source>
        <strain evidence="5 6">DSM 20117</strain>
    </source>
</reference>
<protein>
    <submittedName>
        <fullName evidence="5">DNA-binding transcriptional regulator, FadR family</fullName>
    </submittedName>
</protein>
<dbReference type="SMART" id="SM00895">
    <property type="entry name" value="FCD"/>
    <property type="match status" value="1"/>
</dbReference>
<dbReference type="Pfam" id="PF00392">
    <property type="entry name" value="GntR"/>
    <property type="match status" value="1"/>
</dbReference>
<keyword evidence="3" id="KW-0804">Transcription</keyword>
<dbReference type="SUPFAM" id="SSF48008">
    <property type="entry name" value="GntR ligand-binding domain-like"/>
    <property type="match status" value="1"/>
</dbReference>
<evidence type="ECO:0000313" key="5">
    <source>
        <dbReference type="EMBL" id="SDQ44603.1"/>
    </source>
</evidence>
<dbReference type="InterPro" id="IPR000524">
    <property type="entry name" value="Tscrpt_reg_HTH_GntR"/>
</dbReference>